<dbReference type="HOGENOM" id="CLU_3400279_0_0_1"/>
<organism evidence="1 2">
    <name type="scientific">Phytophthora nicotianae P1569</name>
    <dbReference type="NCBI Taxonomy" id="1317065"/>
    <lineage>
        <taxon>Eukaryota</taxon>
        <taxon>Sar</taxon>
        <taxon>Stramenopiles</taxon>
        <taxon>Oomycota</taxon>
        <taxon>Peronosporomycetes</taxon>
        <taxon>Peronosporales</taxon>
        <taxon>Peronosporaceae</taxon>
        <taxon>Phytophthora</taxon>
    </lineage>
</organism>
<comment type="caution">
    <text evidence="1">The sequence shown here is derived from an EMBL/GenBank/DDBJ whole genome shotgun (WGS) entry which is preliminary data.</text>
</comment>
<sequence>MQMQAVDDRRLALKERDKAMHLVLPIPPCTT</sequence>
<keyword evidence="2" id="KW-1185">Reference proteome</keyword>
<dbReference type="EMBL" id="ANIZ01002854">
    <property type="protein sequence ID" value="ETI37919.1"/>
    <property type="molecule type" value="Genomic_DNA"/>
</dbReference>
<dbReference type="AlphaFoldDB" id="V9EFJ4"/>
<proteinExistence type="predicted"/>
<name>V9EFJ4_PHYNI</name>
<evidence type="ECO:0000313" key="2">
    <source>
        <dbReference type="Proteomes" id="UP000018721"/>
    </source>
</evidence>
<reference evidence="1 2" key="1">
    <citation type="submission" date="2013-11" db="EMBL/GenBank/DDBJ databases">
        <title>The Genome Sequence of Phytophthora parasitica P1569.</title>
        <authorList>
            <consortium name="The Broad Institute Genomics Platform"/>
            <person name="Russ C."/>
            <person name="Tyler B."/>
            <person name="Panabieres F."/>
            <person name="Shan W."/>
            <person name="Tripathy S."/>
            <person name="Grunwald N."/>
            <person name="Machado M."/>
            <person name="Johnson C.S."/>
            <person name="Arredondo F."/>
            <person name="Hong C."/>
            <person name="Coffey M."/>
            <person name="Young S.K."/>
            <person name="Zeng Q."/>
            <person name="Gargeya S."/>
            <person name="Fitzgerald M."/>
            <person name="Abouelleil A."/>
            <person name="Alvarado L."/>
            <person name="Chapman S.B."/>
            <person name="Gainer-Dewar J."/>
            <person name="Goldberg J."/>
            <person name="Griggs A."/>
            <person name="Gujja S."/>
            <person name="Hansen M."/>
            <person name="Howarth C."/>
            <person name="Imamovic A."/>
            <person name="Ireland A."/>
            <person name="Larimer J."/>
            <person name="McCowan C."/>
            <person name="Murphy C."/>
            <person name="Pearson M."/>
            <person name="Poon T.W."/>
            <person name="Priest M."/>
            <person name="Roberts A."/>
            <person name="Saif S."/>
            <person name="Shea T."/>
            <person name="Sykes S."/>
            <person name="Wortman J."/>
            <person name="Nusbaum C."/>
            <person name="Birren B."/>
        </authorList>
    </citation>
    <scope>NUCLEOTIDE SEQUENCE [LARGE SCALE GENOMIC DNA]</scope>
    <source>
        <strain evidence="1 2">P1569</strain>
    </source>
</reference>
<accession>V9EFJ4</accession>
<gene>
    <name evidence="1" type="ORF">F443_16251</name>
</gene>
<evidence type="ECO:0000313" key="1">
    <source>
        <dbReference type="EMBL" id="ETI37919.1"/>
    </source>
</evidence>
<dbReference type="Proteomes" id="UP000018721">
    <property type="component" value="Unassembled WGS sequence"/>
</dbReference>
<protein>
    <submittedName>
        <fullName evidence="1">Uncharacterized protein</fullName>
    </submittedName>
</protein>